<evidence type="ECO:0000259" key="10">
    <source>
        <dbReference type="PROSITE" id="PS50067"/>
    </source>
</evidence>
<evidence type="ECO:0000313" key="12">
    <source>
        <dbReference type="EMBL" id="KAL0922652.1"/>
    </source>
</evidence>
<dbReference type="InterPro" id="IPR036961">
    <property type="entry name" value="Kinesin_motor_dom_sf"/>
</dbReference>
<evidence type="ECO:0000256" key="8">
    <source>
        <dbReference type="SAM" id="Coils"/>
    </source>
</evidence>
<dbReference type="GO" id="GO:0008270">
    <property type="term" value="F:zinc ion binding"/>
    <property type="evidence" value="ECO:0007669"/>
    <property type="project" value="UniProtKB-KW"/>
</dbReference>
<feature type="region of interest" description="Disordered" evidence="9">
    <location>
        <begin position="783"/>
        <end position="803"/>
    </location>
</feature>
<dbReference type="InterPro" id="IPR003656">
    <property type="entry name" value="Znf_BED"/>
</dbReference>
<evidence type="ECO:0000313" key="13">
    <source>
        <dbReference type="Proteomes" id="UP001552299"/>
    </source>
</evidence>
<dbReference type="PANTHER" id="PTHR47972">
    <property type="entry name" value="KINESIN-LIKE PROTEIN KLP-3"/>
    <property type="match status" value="1"/>
</dbReference>
<dbReference type="GO" id="GO:0005524">
    <property type="term" value="F:ATP binding"/>
    <property type="evidence" value="ECO:0007669"/>
    <property type="project" value="UniProtKB-UniRule"/>
</dbReference>
<name>A0ABD0VBT2_DENTH</name>
<keyword evidence="4" id="KW-0862">Zinc</keyword>
<keyword evidence="2" id="KW-0479">Metal-binding</keyword>
<feature type="domain" description="BED-type" evidence="11">
    <location>
        <begin position="12"/>
        <end position="73"/>
    </location>
</feature>
<dbReference type="InterPro" id="IPR027640">
    <property type="entry name" value="Kinesin-like_fam"/>
</dbReference>
<evidence type="ECO:0000256" key="9">
    <source>
        <dbReference type="SAM" id="MobiDB-lite"/>
    </source>
</evidence>
<feature type="coiled-coil region" evidence="8">
    <location>
        <begin position="569"/>
        <end position="603"/>
    </location>
</feature>
<sequence length="898" mass="99847">MVRGKEKSNASLRRDHSWKYSVQVDIGGAEKTYVYLKCNFCDKVVKGGVTRMKEHLSGSHKNVAPCANVPDKVKEEICAYMKKSITAKHLQQEQFDDRVEHGSYYGSESGKGSSSTIHSRGARGPMDQYMVNPGEDRGQTQMMPAADVASDNEWFIDDETDLPLSDLQLEDLSVDVLRGEADQGGVSTSATPHTSTSSAAKGKRKVGIIEDDEDLNFIDTIGEEDSLEDPFRLYMQGLELNTSSYYKLIEENRFLYNEVQDLKGCIRVYCRVRPFLINISDERSTIDYIGENGSIIIKNPHKQGRDARKIFSFNRVFGMNSTQAEVFADTKSLIRSVIDGYNVCIFAYGQTGSGKTYTMSGANLSAAETWGVSYRSLNYLFDISKSRASIVNYDVSVQMVEIYNEQLVAVTCTQDVLDLMKAGLANRAVGATALNERSSRSHSVLTIHVKGKELASGSILKGCLHLVDLAGSERVEKSEVTGERLKEAQHINRSLSALGDVISALAQKSSHIPYRNSKLTQVLQDSLGGQAKTLMLVHINPEINAYGETISTLKFAERVSSIELGAARVNKETGELRELKEEVSTLKSKLESKEMEVQKLKEYASLADSEMHNNRAISPSNLQKCNFFLKNESIQRPLSNPGVIEFSSSSSGNQRKPHFGMTILNKEAMGKDLASRSPLSAGDSCMISRKIRSPSPPIRRSTSTDRASIIKTKTRTQTISGRPVQKLQFPEPISINKSTALVSRESTSDLYIHKFLQEQGSSRRVLHESEDQSRQALAIRKNKMESKFKYQREPQKSDTNSGVTAENIQFSETEMNCGLTNSFTGSAKVRKFQSIVARISETIESRVSIQVGEQFPRGKHENKPPNSLVQNGEEVISCNPKSELRRSRSLPRGKFMFS</sequence>
<dbReference type="InterPro" id="IPR001752">
    <property type="entry name" value="Kinesin_motor_dom"/>
</dbReference>
<keyword evidence="8" id="KW-0175">Coiled coil</keyword>
<evidence type="ECO:0000256" key="6">
    <source>
        <dbReference type="PROSITE-ProRule" id="PRU00027"/>
    </source>
</evidence>
<feature type="binding site" evidence="7">
    <location>
        <begin position="349"/>
        <end position="356"/>
    </location>
    <ligand>
        <name>ATP</name>
        <dbReference type="ChEBI" id="CHEBI:30616"/>
    </ligand>
</feature>
<dbReference type="GO" id="GO:0003774">
    <property type="term" value="F:cytoskeletal motor activity"/>
    <property type="evidence" value="ECO:0007669"/>
    <property type="project" value="UniProtKB-UniRule"/>
</dbReference>
<keyword evidence="3 6" id="KW-0863">Zinc-finger</keyword>
<feature type="compositionally biased region" description="Basic and acidic residues" evidence="9">
    <location>
        <begin position="783"/>
        <end position="796"/>
    </location>
</feature>
<evidence type="ECO:0000256" key="3">
    <source>
        <dbReference type="ARBA" id="ARBA00022771"/>
    </source>
</evidence>
<dbReference type="SUPFAM" id="SSF52540">
    <property type="entry name" value="P-loop containing nucleoside triphosphate hydrolases"/>
    <property type="match status" value="1"/>
</dbReference>
<protein>
    <submittedName>
        <fullName evidence="12">Uncharacterized protein</fullName>
    </submittedName>
</protein>
<feature type="region of interest" description="Disordered" evidence="9">
    <location>
        <begin position="182"/>
        <end position="204"/>
    </location>
</feature>
<keyword evidence="5 7" id="KW-0505">Motor protein</keyword>
<dbReference type="GO" id="GO:0005874">
    <property type="term" value="C:microtubule"/>
    <property type="evidence" value="ECO:0007669"/>
    <property type="project" value="UniProtKB-KW"/>
</dbReference>
<evidence type="ECO:0000256" key="7">
    <source>
        <dbReference type="PROSITE-ProRule" id="PRU00283"/>
    </source>
</evidence>
<dbReference type="Pfam" id="PF16796">
    <property type="entry name" value="Microtub_bd"/>
    <property type="match status" value="1"/>
</dbReference>
<feature type="compositionally biased region" description="Low complexity" evidence="9">
    <location>
        <begin position="102"/>
        <end position="115"/>
    </location>
</feature>
<feature type="region of interest" description="Disordered" evidence="9">
    <location>
        <begin position="878"/>
        <end position="898"/>
    </location>
</feature>
<dbReference type="AlphaFoldDB" id="A0ABD0VBT2"/>
<dbReference type="Pfam" id="PF00225">
    <property type="entry name" value="Kinesin"/>
    <property type="match status" value="1"/>
</dbReference>
<feature type="domain" description="Kinesin motor" evidence="10">
    <location>
        <begin position="265"/>
        <end position="562"/>
    </location>
</feature>
<dbReference type="InterPro" id="IPR031852">
    <property type="entry name" value="Vik1/Cik1_MT-bd"/>
</dbReference>
<feature type="region of interest" description="Disordered" evidence="9">
    <location>
        <begin position="101"/>
        <end position="126"/>
    </location>
</feature>
<dbReference type="PROSITE" id="PS50067">
    <property type="entry name" value="KINESIN_MOTOR_2"/>
    <property type="match status" value="1"/>
</dbReference>
<feature type="region of interest" description="Disordered" evidence="9">
    <location>
        <begin position="674"/>
        <end position="704"/>
    </location>
</feature>
<dbReference type="SMART" id="SM00129">
    <property type="entry name" value="KISc"/>
    <property type="match status" value="1"/>
</dbReference>
<dbReference type="FunFam" id="3.40.850.10:FF:000178">
    <property type="entry name" value="Kinesin-related protein3"/>
    <property type="match status" value="1"/>
</dbReference>
<dbReference type="InterPro" id="IPR027417">
    <property type="entry name" value="P-loop_NTPase"/>
</dbReference>
<proteinExistence type="inferred from homology"/>
<feature type="region of interest" description="Disordered" evidence="9">
    <location>
        <begin position="854"/>
        <end position="873"/>
    </location>
</feature>
<evidence type="ECO:0000256" key="4">
    <source>
        <dbReference type="ARBA" id="ARBA00022833"/>
    </source>
</evidence>
<evidence type="ECO:0000259" key="11">
    <source>
        <dbReference type="PROSITE" id="PS50808"/>
    </source>
</evidence>
<keyword evidence="7" id="KW-0547">Nucleotide-binding</keyword>
<accession>A0ABD0VBT2</accession>
<comment type="caution">
    <text evidence="12">The sequence shown here is derived from an EMBL/GenBank/DDBJ whole genome shotgun (WGS) entry which is preliminary data.</text>
</comment>
<evidence type="ECO:0000256" key="1">
    <source>
        <dbReference type="ARBA" id="ARBA00022701"/>
    </source>
</evidence>
<gene>
    <name evidence="12" type="ORF">M5K25_006654</name>
</gene>
<feature type="compositionally biased region" description="Low complexity" evidence="9">
    <location>
        <begin position="187"/>
        <end position="200"/>
    </location>
</feature>
<dbReference type="Gene3D" id="3.40.850.10">
    <property type="entry name" value="Kinesin motor domain"/>
    <property type="match status" value="2"/>
</dbReference>
<comment type="similarity">
    <text evidence="7">Belongs to the TRAFAC class myosin-kinesin ATPase superfamily. Kinesin family.</text>
</comment>
<dbReference type="PRINTS" id="PR00380">
    <property type="entry name" value="KINESINHEAVY"/>
</dbReference>
<evidence type="ECO:0000256" key="5">
    <source>
        <dbReference type="ARBA" id="ARBA00023175"/>
    </source>
</evidence>
<evidence type="ECO:0000256" key="2">
    <source>
        <dbReference type="ARBA" id="ARBA00022723"/>
    </source>
</evidence>
<dbReference type="EMBL" id="JANQDX010000006">
    <property type="protein sequence ID" value="KAL0922652.1"/>
    <property type="molecule type" value="Genomic_DNA"/>
</dbReference>
<dbReference type="PROSITE" id="PS50808">
    <property type="entry name" value="ZF_BED"/>
    <property type="match status" value="1"/>
</dbReference>
<reference evidence="12 13" key="1">
    <citation type="journal article" date="2024" name="Plant Biotechnol. J.">
        <title>Dendrobium thyrsiflorum genome and its molecular insights into genes involved in important horticultural traits.</title>
        <authorList>
            <person name="Chen B."/>
            <person name="Wang J.Y."/>
            <person name="Zheng P.J."/>
            <person name="Li K.L."/>
            <person name="Liang Y.M."/>
            <person name="Chen X.F."/>
            <person name="Zhang C."/>
            <person name="Zhao X."/>
            <person name="He X."/>
            <person name="Zhang G.Q."/>
            <person name="Liu Z.J."/>
            <person name="Xu Q."/>
        </authorList>
    </citation>
    <scope>NUCLEOTIDE SEQUENCE [LARGE SCALE GENOMIC DNA]</scope>
    <source>
        <strain evidence="12">GZMU011</strain>
    </source>
</reference>
<keyword evidence="7" id="KW-0067">ATP-binding</keyword>
<keyword evidence="13" id="KW-1185">Reference proteome</keyword>
<dbReference type="Proteomes" id="UP001552299">
    <property type="component" value="Unassembled WGS sequence"/>
</dbReference>
<keyword evidence="1" id="KW-0493">Microtubule</keyword>
<organism evidence="12 13">
    <name type="scientific">Dendrobium thyrsiflorum</name>
    <name type="common">Pinecone-like raceme dendrobium</name>
    <name type="synonym">Orchid</name>
    <dbReference type="NCBI Taxonomy" id="117978"/>
    <lineage>
        <taxon>Eukaryota</taxon>
        <taxon>Viridiplantae</taxon>
        <taxon>Streptophyta</taxon>
        <taxon>Embryophyta</taxon>
        <taxon>Tracheophyta</taxon>
        <taxon>Spermatophyta</taxon>
        <taxon>Magnoliopsida</taxon>
        <taxon>Liliopsida</taxon>
        <taxon>Asparagales</taxon>
        <taxon>Orchidaceae</taxon>
        <taxon>Epidendroideae</taxon>
        <taxon>Malaxideae</taxon>
        <taxon>Dendrobiinae</taxon>
        <taxon>Dendrobium</taxon>
    </lineage>
</organism>
<dbReference type="PANTHER" id="PTHR47972:SF28">
    <property type="entry name" value="KINESIN-LIKE PROTEIN KLP-3"/>
    <property type="match status" value="1"/>
</dbReference>